<protein>
    <submittedName>
        <fullName evidence="2">Uncharacterized protein</fullName>
    </submittedName>
</protein>
<dbReference type="AlphaFoldDB" id="A0A6S6WFZ4"/>
<reference evidence="2" key="1">
    <citation type="submission" date="2021-02" db="EMBL/GenBank/DDBJ databases">
        <authorList>
            <person name="Syme A R."/>
            <person name="Syme A R."/>
            <person name="Moolhuijzen P."/>
        </authorList>
    </citation>
    <scope>NUCLEOTIDE SEQUENCE</scope>
    <source>
        <strain evidence="2">W1-1</strain>
    </source>
</reference>
<evidence type="ECO:0000313" key="2">
    <source>
        <dbReference type="EMBL" id="CAE7219906.1"/>
    </source>
</evidence>
<feature type="region of interest" description="Disordered" evidence="1">
    <location>
        <begin position="1"/>
        <end position="82"/>
    </location>
</feature>
<organism evidence="2 3">
    <name type="scientific">Pyrenophora teres f. teres</name>
    <dbReference type="NCBI Taxonomy" id="97479"/>
    <lineage>
        <taxon>Eukaryota</taxon>
        <taxon>Fungi</taxon>
        <taxon>Dikarya</taxon>
        <taxon>Ascomycota</taxon>
        <taxon>Pezizomycotina</taxon>
        <taxon>Dothideomycetes</taxon>
        <taxon>Pleosporomycetidae</taxon>
        <taxon>Pleosporales</taxon>
        <taxon>Pleosporineae</taxon>
        <taxon>Pleosporaceae</taxon>
        <taxon>Pyrenophora</taxon>
    </lineage>
</organism>
<dbReference type="Proteomes" id="UP000472372">
    <property type="component" value="Chromosome 12"/>
</dbReference>
<accession>A0A6S6WFZ4</accession>
<gene>
    <name evidence="2" type="ORF">PTTW11_11238</name>
</gene>
<evidence type="ECO:0000313" key="3">
    <source>
        <dbReference type="Proteomes" id="UP000472372"/>
    </source>
</evidence>
<feature type="compositionally biased region" description="Basic and acidic residues" evidence="1">
    <location>
        <begin position="19"/>
        <end position="33"/>
    </location>
</feature>
<dbReference type="EMBL" id="HG992988">
    <property type="protein sequence ID" value="CAE7219906.1"/>
    <property type="molecule type" value="Genomic_DNA"/>
</dbReference>
<proteinExistence type="predicted"/>
<sequence length="82" mass="8806">MESDKTNASKRLLGEGDSNNERLPKAIAKETVGKEMSAQEVPYSGVNDFSYDRGSSPSDKSESEDGVVNGEGVNRQNANIGR</sequence>
<evidence type="ECO:0000256" key="1">
    <source>
        <dbReference type="SAM" id="MobiDB-lite"/>
    </source>
</evidence>
<name>A0A6S6WFZ4_9PLEO</name>